<evidence type="ECO:0000256" key="1">
    <source>
        <dbReference type="SAM" id="MobiDB-lite"/>
    </source>
</evidence>
<dbReference type="RefSeq" id="WP_265789124.1">
    <property type="nucleotide sequence ID" value="NZ_BAABRS010000002.1"/>
</dbReference>
<dbReference type="InterPro" id="IPR050218">
    <property type="entry name" value="LptD"/>
</dbReference>
<dbReference type="InterPro" id="IPR045659">
    <property type="entry name" value="LptD_2"/>
</dbReference>
<evidence type="ECO:0000313" key="4">
    <source>
        <dbReference type="Proteomes" id="UP001207337"/>
    </source>
</evidence>
<feature type="domain" description="LPS-assembly protein LptD central" evidence="2">
    <location>
        <begin position="195"/>
        <end position="691"/>
    </location>
</feature>
<sequence>MTFAPTVKGQDRGRPETPRTDPSSQQRQQRQQQQQGQGGGIPNQPEQEGQINFQSSDSLVFVFDTSRTATLYGSASVTHTSGQLKAGKVSMDIDNNLVSANTQTPEDTLSKPVLVRENDEVRSDRIDYNYKTEKGRFEVARVNIQDGNIIGTRVKKTGPHVIFLEDAIYSTCTLDHPHYYIKADRMKVVDEEKVFFERARLYILDIPYPLVFPFGYLPGRFDRQQSGLLEPTYAFQNKQTRGLGLQNLGWFQYFNDYITGQASVDIFTSGTYFVDAQTNYRLRNKFNGGIQIGYSKERQGLEPTDPDFSTSVQKRLSISHQQDISPYASFNANINLRTADYFQQNSYDPTDRAETSTSSNINYRYRHPENLYNFNVSVRQNQNFKTNRTRLSGPDMNFSLKRFSPFENSQTTSQNSKWYENISLSYQNTFDSEFDYSPIRQDSARYNWFEALRDPAKYEEATGNSEHYEFGFRQQADISLGQILSSRFVNLSANANYNEYWFPQTTRKFFNPDSNRVEEERVRGFTTARDFSTGLNFSTTVYGLMNANIGNFESFRHTIRPSLSLTYRPDFSNDFWGFYRTVQTDTTVQADGTVPTQRYSIFENEVFSGPGQGEQRALGFSIDNTFEGKQVKRDSTGEKQENVVRLIDRLSLSSSYNFAADSIKLADLNTSFSAKIIDGMNIRANARFNFYERNERGRKIDKFLLTNSGKPFEMTQFSASTSYSFDWGRSSGLQTSNREPSYPEYYDPLNQSIFHPVDPHFNRQPVQDFSSPLSFSVNLSYRWNLNPTGSNNTSATINASNINLKLTPKWDFRTQIGYDFVRKELTPSQFSLNRRLHCWNLSFTMNPFGESQYYFFSLRIDAGRLQGIIQKLPILNNLERSSSPTGRGAPRGF</sequence>
<organism evidence="3 4">
    <name type="scientific">Fodinibius salicampi</name>
    <dbReference type="NCBI Taxonomy" id="1920655"/>
    <lineage>
        <taxon>Bacteria</taxon>
        <taxon>Pseudomonadati</taxon>
        <taxon>Balneolota</taxon>
        <taxon>Balneolia</taxon>
        <taxon>Balneolales</taxon>
        <taxon>Balneolaceae</taxon>
        <taxon>Fodinibius</taxon>
    </lineage>
</organism>
<feature type="region of interest" description="Disordered" evidence="1">
    <location>
        <begin position="1"/>
        <end position="49"/>
    </location>
</feature>
<keyword evidence="4" id="KW-1185">Reference proteome</keyword>
<dbReference type="EMBL" id="JAJNDC010000002">
    <property type="protein sequence ID" value="MCW9712842.1"/>
    <property type="molecule type" value="Genomic_DNA"/>
</dbReference>
<comment type="caution">
    <text evidence="3">The sequence shown here is derived from an EMBL/GenBank/DDBJ whole genome shotgun (WGS) entry which is preliminary data.</text>
</comment>
<accession>A0ABT3PYC1</accession>
<feature type="compositionally biased region" description="Basic and acidic residues" evidence="1">
    <location>
        <begin position="9"/>
        <end position="19"/>
    </location>
</feature>
<feature type="compositionally biased region" description="Low complexity" evidence="1">
    <location>
        <begin position="25"/>
        <end position="35"/>
    </location>
</feature>
<protein>
    <submittedName>
        <fullName evidence="3">LPS-assembly protein LptD</fullName>
    </submittedName>
</protein>
<dbReference type="PANTHER" id="PTHR30189">
    <property type="entry name" value="LPS-ASSEMBLY PROTEIN"/>
    <property type="match status" value="1"/>
</dbReference>
<name>A0ABT3PYC1_9BACT</name>
<gene>
    <name evidence="3" type="ORF">LQ318_07990</name>
</gene>
<reference evidence="3 4" key="1">
    <citation type="submission" date="2021-11" db="EMBL/GenBank/DDBJ databases">
        <title>Aliifidinibius sp. nov., a new bacterium isolated from saline soil.</title>
        <authorList>
            <person name="Galisteo C."/>
            <person name="De La Haba R."/>
            <person name="Sanchez-Porro C."/>
            <person name="Ventosa A."/>
        </authorList>
    </citation>
    <scope>NUCLEOTIDE SEQUENCE [LARGE SCALE GENOMIC DNA]</scope>
    <source>
        <strain evidence="3 4">KACC 190600</strain>
    </source>
</reference>
<evidence type="ECO:0000313" key="3">
    <source>
        <dbReference type="EMBL" id="MCW9712842.1"/>
    </source>
</evidence>
<dbReference type="Proteomes" id="UP001207337">
    <property type="component" value="Unassembled WGS sequence"/>
</dbReference>
<evidence type="ECO:0000259" key="2">
    <source>
        <dbReference type="Pfam" id="PF19838"/>
    </source>
</evidence>
<proteinExistence type="predicted"/>
<dbReference type="PANTHER" id="PTHR30189:SF1">
    <property type="entry name" value="LPS-ASSEMBLY PROTEIN LPTD"/>
    <property type="match status" value="1"/>
</dbReference>
<dbReference type="Pfam" id="PF19838">
    <property type="entry name" value="LptD_2"/>
    <property type="match status" value="1"/>
</dbReference>